<evidence type="ECO:0000313" key="3">
    <source>
        <dbReference type="EMBL" id="GIG53433.1"/>
    </source>
</evidence>
<feature type="region of interest" description="Disordered" evidence="1">
    <location>
        <begin position="27"/>
        <end position="48"/>
    </location>
</feature>
<evidence type="ECO:0000256" key="1">
    <source>
        <dbReference type="SAM" id="MobiDB-lite"/>
    </source>
</evidence>
<dbReference type="EMBL" id="BONR01000001">
    <property type="protein sequence ID" value="GIG53433.1"/>
    <property type="molecule type" value="Genomic_DNA"/>
</dbReference>
<protein>
    <submittedName>
        <fullName evidence="3">Uncharacterized protein</fullName>
    </submittedName>
</protein>
<accession>A0A919Q346</accession>
<keyword evidence="4" id="KW-1185">Reference proteome</keyword>
<comment type="caution">
    <text evidence="3">The sequence shown here is derived from an EMBL/GenBank/DDBJ whole genome shotgun (WGS) entry which is preliminary data.</text>
</comment>
<keyword evidence="2" id="KW-0732">Signal</keyword>
<feature type="signal peptide" evidence="2">
    <location>
        <begin position="1"/>
        <end position="24"/>
    </location>
</feature>
<evidence type="ECO:0000256" key="2">
    <source>
        <dbReference type="SAM" id="SignalP"/>
    </source>
</evidence>
<feature type="chain" id="PRO_5037804515" evidence="2">
    <location>
        <begin position="25"/>
        <end position="69"/>
    </location>
</feature>
<dbReference type="Proteomes" id="UP000652354">
    <property type="component" value="Unassembled WGS sequence"/>
</dbReference>
<organism evidence="3 4">
    <name type="scientific">Demequina activiva</name>
    <dbReference type="NCBI Taxonomy" id="1582364"/>
    <lineage>
        <taxon>Bacteria</taxon>
        <taxon>Bacillati</taxon>
        <taxon>Actinomycetota</taxon>
        <taxon>Actinomycetes</taxon>
        <taxon>Micrococcales</taxon>
        <taxon>Demequinaceae</taxon>
        <taxon>Demequina</taxon>
    </lineage>
</organism>
<evidence type="ECO:0000313" key="4">
    <source>
        <dbReference type="Proteomes" id="UP000652354"/>
    </source>
</evidence>
<proteinExistence type="predicted"/>
<gene>
    <name evidence="3" type="ORF">Dac01nite_01850</name>
</gene>
<reference evidence="3" key="1">
    <citation type="submission" date="2021-01" db="EMBL/GenBank/DDBJ databases">
        <title>Whole genome shotgun sequence of Demequina activiva NBRC 110675.</title>
        <authorList>
            <person name="Komaki H."/>
            <person name="Tamura T."/>
        </authorList>
    </citation>
    <scope>NUCLEOTIDE SEQUENCE</scope>
    <source>
        <strain evidence="3">NBRC 110675</strain>
    </source>
</reference>
<name>A0A919Q346_9MICO</name>
<sequence>MFVNGLTNAIGCMSACLSVPPAQAVSATAHKRPPAGLTVTSAPPPRRESDVELVLVAGREVDGMHFTKS</sequence>
<dbReference type="AlphaFoldDB" id="A0A919Q346"/>